<dbReference type="SUPFAM" id="SSF47862">
    <property type="entry name" value="Saposin"/>
    <property type="match status" value="3"/>
</dbReference>
<evidence type="ECO:0000313" key="6">
    <source>
        <dbReference type="WBParaSite" id="Pan_g18846.t1"/>
    </source>
</evidence>
<dbReference type="Proteomes" id="UP000492821">
    <property type="component" value="Unassembled WGS sequence"/>
</dbReference>
<feature type="domain" description="Saposin B-type" evidence="4">
    <location>
        <begin position="223"/>
        <end position="295"/>
    </location>
</feature>
<reference evidence="6" key="2">
    <citation type="submission" date="2020-10" db="UniProtKB">
        <authorList>
            <consortium name="WormBaseParasite"/>
        </authorList>
    </citation>
    <scope>IDENTIFICATION</scope>
</reference>
<keyword evidence="3" id="KW-0732">Signal</keyword>
<proteinExistence type="predicted"/>
<evidence type="ECO:0000259" key="4">
    <source>
        <dbReference type="PROSITE" id="PS50015"/>
    </source>
</evidence>
<feature type="domain" description="Saposin B-type" evidence="4">
    <location>
        <begin position="28"/>
        <end position="114"/>
    </location>
</feature>
<keyword evidence="1" id="KW-1015">Disulfide bond</keyword>
<organism evidence="5 6">
    <name type="scientific">Panagrellus redivivus</name>
    <name type="common">Microworm</name>
    <dbReference type="NCBI Taxonomy" id="6233"/>
    <lineage>
        <taxon>Eukaryota</taxon>
        <taxon>Metazoa</taxon>
        <taxon>Ecdysozoa</taxon>
        <taxon>Nematoda</taxon>
        <taxon>Chromadorea</taxon>
        <taxon>Rhabditida</taxon>
        <taxon>Tylenchina</taxon>
        <taxon>Panagrolaimomorpha</taxon>
        <taxon>Panagrolaimoidea</taxon>
        <taxon>Panagrolaimidae</taxon>
        <taxon>Panagrellus</taxon>
    </lineage>
</organism>
<keyword evidence="2" id="KW-0325">Glycoprotein</keyword>
<feature type="domain" description="Saposin B-type" evidence="4">
    <location>
        <begin position="310"/>
        <end position="397"/>
    </location>
</feature>
<dbReference type="PANTHER" id="PTHR11480">
    <property type="entry name" value="SAPOSIN-RELATED"/>
    <property type="match status" value="1"/>
</dbReference>
<dbReference type="InterPro" id="IPR008139">
    <property type="entry name" value="SaposinB_dom"/>
</dbReference>
<dbReference type="Pfam" id="PF03489">
    <property type="entry name" value="SapB_2"/>
    <property type="match status" value="1"/>
</dbReference>
<evidence type="ECO:0000256" key="3">
    <source>
        <dbReference type="SAM" id="SignalP"/>
    </source>
</evidence>
<feature type="signal peptide" evidence="3">
    <location>
        <begin position="1"/>
        <end position="18"/>
    </location>
</feature>
<dbReference type="InterPro" id="IPR008138">
    <property type="entry name" value="SapB_2"/>
</dbReference>
<evidence type="ECO:0000256" key="1">
    <source>
        <dbReference type="ARBA" id="ARBA00023157"/>
    </source>
</evidence>
<dbReference type="Gene3D" id="1.10.225.10">
    <property type="entry name" value="Saposin-like"/>
    <property type="match status" value="4"/>
</dbReference>
<evidence type="ECO:0000256" key="2">
    <source>
        <dbReference type="ARBA" id="ARBA00023180"/>
    </source>
</evidence>
<feature type="chain" id="PRO_5028937517" evidence="3">
    <location>
        <begin position="19"/>
        <end position="412"/>
    </location>
</feature>
<dbReference type="WBParaSite" id="Pan_g18846.t1">
    <property type="protein sequence ID" value="Pan_g18846.t1"/>
    <property type="gene ID" value="Pan_g18846"/>
</dbReference>
<dbReference type="SMART" id="SM00741">
    <property type="entry name" value="SapB"/>
    <property type="match status" value="4"/>
</dbReference>
<keyword evidence="5" id="KW-1185">Reference proteome</keyword>
<dbReference type="InterPro" id="IPR011001">
    <property type="entry name" value="Saposin-like"/>
</dbReference>
<dbReference type="AlphaFoldDB" id="A0A7E4VB21"/>
<sequence>MNTLTLFALVGLVAATLAMPLDVLPNHQNADCDLCRRIVGVAERHIHGGNITQDALKRELDHECVQFTHTHGQETAKQCAQYVNSHIAQIYTDISAGKTPQAVCVDVQLCTSFASDAIEVLPDHDPCQTCSFIVGRAEHHFRRNETVQQLQGRLDRECEQLGHLQGQQAAEHCKTILDGHIQIIYTDIEAGKRPHQICIDIGECAAQPSRAPEDEIEVLPDHPHDPCHTCSFIVGRAEHHFRRNETVQQLQAQLDPAAHCKQILDSHIQIIYNDIEAGKRPHQICIDIGECNVATTPSAAAEEEELPTHHANACRICEHIIGEAEHHIHNRNVTDKARLLRELEHECIRIDHQFGDGATVACLNIVQADINTIYNDISNHARPHQVCIDIGECTASTGIPPSGGPFDEELSH</sequence>
<dbReference type="PROSITE" id="PS50015">
    <property type="entry name" value="SAP_B"/>
    <property type="match status" value="4"/>
</dbReference>
<name>A0A7E4VB21_PANRE</name>
<evidence type="ECO:0000313" key="5">
    <source>
        <dbReference type="Proteomes" id="UP000492821"/>
    </source>
</evidence>
<reference evidence="5" key="1">
    <citation type="journal article" date="2013" name="Genetics">
        <title>The draft genome and transcriptome of Panagrellus redivivus are shaped by the harsh demands of a free-living lifestyle.</title>
        <authorList>
            <person name="Srinivasan J."/>
            <person name="Dillman A.R."/>
            <person name="Macchietto M.G."/>
            <person name="Heikkinen L."/>
            <person name="Lakso M."/>
            <person name="Fracchia K.M."/>
            <person name="Antoshechkin I."/>
            <person name="Mortazavi A."/>
            <person name="Wong G."/>
            <person name="Sternberg P.W."/>
        </authorList>
    </citation>
    <scope>NUCLEOTIDE SEQUENCE [LARGE SCALE GENOMIC DNA]</scope>
    <source>
        <strain evidence="5">MT8872</strain>
    </source>
</reference>
<accession>A0A7E4VB21</accession>
<feature type="domain" description="Saposin B-type" evidence="4">
    <location>
        <begin position="123"/>
        <end position="208"/>
    </location>
</feature>
<protein>
    <submittedName>
        <fullName evidence="6">Saposin B-type domain-containing protein</fullName>
    </submittedName>
</protein>
<dbReference type="InterPro" id="IPR051428">
    <property type="entry name" value="Sphingo_Act-Surfact_Prot"/>
</dbReference>